<protein>
    <recommendedName>
        <fullName evidence="5">Secreted protein</fullName>
    </recommendedName>
</protein>
<dbReference type="Proteomes" id="UP001175271">
    <property type="component" value="Unassembled WGS sequence"/>
</dbReference>
<feature type="chain" id="PRO_5041415283" description="Secreted protein" evidence="2">
    <location>
        <begin position="24"/>
        <end position="119"/>
    </location>
</feature>
<organism evidence="3 4">
    <name type="scientific">Steinernema hermaphroditum</name>
    <dbReference type="NCBI Taxonomy" id="289476"/>
    <lineage>
        <taxon>Eukaryota</taxon>
        <taxon>Metazoa</taxon>
        <taxon>Ecdysozoa</taxon>
        <taxon>Nematoda</taxon>
        <taxon>Chromadorea</taxon>
        <taxon>Rhabditida</taxon>
        <taxon>Tylenchina</taxon>
        <taxon>Panagrolaimomorpha</taxon>
        <taxon>Strongyloidoidea</taxon>
        <taxon>Steinernematidae</taxon>
        <taxon>Steinernema</taxon>
    </lineage>
</organism>
<evidence type="ECO:0000256" key="1">
    <source>
        <dbReference type="SAM" id="MobiDB-lite"/>
    </source>
</evidence>
<name>A0AA39H422_9BILA</name>
<keyword evidence="4" id="KW-1185">Reference proteome</keyword>
<evidence type="ECO:0008006" key="5">
    <source>
        <dbReference type="Google" id="ProtNLM"/>
    </source>
</evidence>
<feature type="region of interest" description="Disordered" evidence="1">
    <location>
        <begin position="72"/>
        <end position="119"/>
    </location>
</feature>
<reference evidence="3" key="1">
    <citation type="submission" date="2023-06" db="EMBL/GenBank/DDBJ databases">
        <title>Genomic analysis of the entomopathogenic nematode Steinernema hermaphroditum.</title>
        <authorList>
            <person name="Schwarz E.M."/>
            <person name="Heppert J.K."/>
            <person name="Baniya A."/>
            <person name="Schwartz H.T."/>
            <person name="Tan C.-H."/>
            <person name="Antoshechkin I."/>
            <person name="Sternberg P.W."/>
            <person name="Goodrich-Blair H."/>
            <person name="Dillman A.R."/>
        </authorList>
    </citation>
    <scope>NUCLEOTIDE SEQUENCE</scope>
    <source>
        <strain evidence="3">PS9179</strain>
        <tissue evidence="3">Whole animal</tissue>
    </source>
</reference>
<gene>
    <name evidence="3" type="ORF">QR680_002237</name>
</gene>
<dbReference type="AlphaFoldDB" id="A0AA39H422"/>
<keyword evidence="2" id="KW-0732">Signal</keyword>
<evidence type="ECO:0000313" key="4">
    <source>
        <dbReference type="Proteomes" id="UP001175271"/>
    </source>
</evidence>
<sequence length="119" mass="11655">MPSIQSLAVAAFACCVIAALVGSTPIPIEGSGEQLDGSGEGAVVVDGSGQLPEGSGEEFLGVSNSIKASNDDLVRQESSGEGSGLEGSGFELDAIPGVEASGEHTIEASGEGSGEKAFV</sequence>
<proteinExistence type="predicted"/>
<accession>A0AA39H422</accession>
<evidence type="ECO:0000313" key="3">
    <source>
        <dbReference type="EMBL" id="KAK0397719.1"/>
    </source>
</evidence>
<evidence type="ECO:0000256" key="2">
    <source>
        <dbReference type="SAM" id="SignalP"/>
    </source>
</evidence>
<feature type="signal peptide" evidence="2">
    <location>
        <begin position="1"/>
        <end position="23"/>
    </location>
</feature>
<dbReference type="EMBL" id="JAUCMV010000005">
    <property type="protein sequence ID" value="KAK0397719.1"/>
    <property type="molecule type" value="Genomic_DNA"/>
</dbReference>
<comment type="caution">
    <text evidence="3">The sequence shown here is derived from an EMBL/GenBank/DDBJ whole genome shotgun (WGS) entry which is preliminary data.</text>
</comment>